<organism evidence="1 2">
    <name type="scientific">Takifugu bimaculatus</name>
    <dbReference type="NCBI Taxonomy" id="433685"/>
    <lineage>
        <taxon>Eukaryota</taxon>
        <taxon>Metazoa</taxon>
        <taxon>Chordata</taxon>
        <taxon>Craniata</taxon>
        <taxon>Vertebrata</taxon>
        <taxon>Euteleostomi</taxon>
        <taxon>Actinopterygii</taxon>
        <taxon>Neopterygii</taxon>
        <taxon>Teleostei</taxon>
        <taxon>Neoteleostei</taxon>
        <taxon>Acanthomorphata</taxon>
        <taxon>Eupercaria</taxon>
        <taxon>Tetraodontiformes</taxon>
        <taxon>Tetradontoidea</taxon>
        <taxon>Tetraodontidae</taxon>
        <taxon>Takifugu</taxon>
    </lineage>
</organism>
<evidence type="ECO:0000313" key="1">
    <source>
        <dbReference type="EMBL" id="TNM89723.1"/>
    </source>
</evidence>
<evidence type="ECO:0000313" key="2">
    <source>
        <dbReference type="Proteomes" id="UP000516260"/>
    </source>
</evidence>
<dbReference type="GO" id="GO:0032981">
    <property type="term" value="P:mitochondrial respiratory chain complex I assembly"/>
    <property type="evidence" value="ECO:0007669"/>
    <property type="project" value="TreeGrafter"/>
</dbReference>
<dbReference type="EMBL" id="SWLE01000017">
    <property type="protein sequence ID" value="TNM89723.1"/>
    <property type="molecule type" value="Genomic_DNA"/>
</dbReference>
<name>A0A4Z2BBK9_9TELE</name>
<keyword evidence="2" id="KW-1185">Reference proteome</keyword>
<dbReference type="AlphaFoldDB" id="A0A4Z2BBK9"/>
<proteinExistence type="predicted"/>
<accession>A0A4Z2BBK9</accession>
<gene>
    <name evidence="1" type="ORF">fugu_003957</name>
</gene>
<dbReference type="PANTHER" id="PTHR32470">
    <property type="entry name" value="ADH DEHYDROGENASE [UBIQUINONE] 1 ALPHA SUBCOMPLEX ASSEMBLY FACTOR 2"/>
    <property type="match status" value="1"/>
</dbReference>
<dbReference type="GO" id="GO:0005739">
    <property type="term" value="C:mitochondrion"/>
    <property type="evidence" value="ECO:0007669"/>
    <property type="project" value="TreeGrafter"/>
</dbReference>
<dbReference type="Proteomes" id="UP000516260">
    <property type="component" value="Chromosome 4"/>
</dbReference>
<sequence length="185" mass="20690">MVAKDECPGNCKEKAMEMRHLLSAIAVGNSMATHNSPQLAIYYSISISSFLRTSLFIPPMSLCGRLVRAKRMVEAANPSEYEYLEGSIPSEWDAWIRGRRKEPPSIEELLKNVSYREQIKLKAMEVEEKDLALRAKEYEEGLVATPVKTVTKGHAATTSFGKEEFGEDAISTGNTFQPGSWMPKK</sequence>
<protein>
    <recommendedName>
        <fullName evidence="3">NADH dehydrogenase [ubiquinone] 1 alpha subcomplex assembly factor 2</fullName>
    </recommendedName>
</protein>
<dbReference type="PANTHER" id="PTHR32470:SF2">
    <property type="entry name" value="NADH DEHYDROGENASE [UBIQUINONE] 1 ALPHA SUBCOMPLEX ASSEMBLY FACTOR 2"/>
    <property type="match status" value="1"/>
</dbReference>
<dbReference type="InterPro" id="IPR052618">
    <property type="entry name" value="ComplexI_NDUFA12"/>
</dbReference>
<evidence type="ECO:0008006" key="3">
    <source>
        <dbReference type="Google" id="ProtNLM"/>
    </source>
</evidence>
<reference evidence="1 2" key="1">
    <citation type="submission" date="2019-04" db="EMBL/GenBank/DDBJ databases">
        <title>The sequence and de novo assembly of Takifugu bimaculatus genome using PacBio and Hi-C technologies.</title>
        <authorList>
            <person name="Xu P."/>
            <person name="Liu B."/>
            <person name="Zhou Z."/>
        </authorList>
    </citation>
    <scope>NUCLEOTIDE SEQUENCE [LARGE SCALE GENOMIC DNA]</scope>
    <source>
        <strain evidence="1">TB-2018</strain>
        <tissue evidence="1">Muscle</tissue>
    </source>
</reference>
<comment type="caution">
    <text evidence="1">The sequence shown here is derived from an EMBL/GenBank/DDBJ whole genome shotgun (WGS) entry which is preliminary data.</text>
</comment>